<evidence type="ECO:0000256" key="3">
    <source>
        <dbReference type="ARBA" id="ARBA00023163"/>
    </source>
</evidence>
<feature type="region of interest" description="Disordered" evidence="5">
    <location>
        <begin position="54"/>
        <end position="134"/>
    </location>
</feature>
<dbReference type="Proteomes" id="UP001194746">
    <property type="component" value="Unassembled WGS sequence"/>
</dbReference>
<proteinExistence type="predicted"/>
<comment type="caution">
    <text evidence="7">The sequence shown here is derived from an EMBL/GenBank/DDBJ whole genome shotgun (WGS) entry which is preliminary data.</text>
</comment>
<keyword evidence="4" id="KW-0539">Nucleus</keyword>
<feature type="compositionally biased region" description="Gly residues" evidence="5">
    <location>
        <begin position="117"/>
        <end position="128"/>
    </location>
</feature>
<feature type="region of interest" description="Disordered" evidence="5">
    <location>
        <begin position="312"/>
        <end position="336"/>
    </location>
</feature>
<evidence type="ECO:0000256" key="1">
    <source>
        <dbReference type="ARBA" id="ARBA00023015"/>
    </source>
</evidence>
<dbReference type="InterPro" id="IPR036864">
    <property type="entry name" value="Zn2-C6_fun-type_DNA-bd_sf"/>
</dbReference>
<dbReference type="PANTHER" id="PTHR31069">
    <property type="entry name" value="OLEATE-ACTIVATED TRANSCRIPTION FACTOR 1-RELATED"/>
    <property type="match status" value="1"/>
</dbReference>
<dbReference type="PRINTS" id="PR00755">
    <property type="entry name" value="AFLATOXINBRP"/>
</dbReference>
<accession>A0AAD4CVU1</accession>
<evidence type="ECO:0000259" key="6">
    <source>
        <dbReference type="PROSITE" id="PS50048"/>
    </source>
</evidence>
<dbReference type="Pfam" id="PF00172">
    <property type="entry name" value="Zn_clus"/>
    <property type="match status" value="1"/>
</dbReference>
<dbReference type="PROSITE" id="PS50048">
    <property type="entry name" value="ZN2_CY6_FUNGAL_2"/>
    <property type="match status" value="1"/>
</dbReference>
<evidence type="ECO:0000256" key="5">
    <source>
        <dbReference type="SAM" id="MobiDB-lite"/>
    </source>
</evidence>
<keyword evidence="1" id="KW-0805">Transcription regulation</keyword>
<dbReference type="SMART" id="SM00066">
    <property type="entry name" value="GAL4"/>
    <property type="match status" value="1"/>
</dbReference>
<evidence type="ECO:0000256" key="4">
    <source>
        <dbReference type="ARBA" id="ARBA00023242"/>
    </source>
</evidence>
<dbReference type="AlphaFoldDB" id="A0AAD4CVU1"/>
<name>A0AAD4CVU1_ASPNN</name>
<dbReference type="CDD" id="cd00067">
    <property type="entry name" value="GAL4"/>
    <property type="match status" value="1"/>
</dbReference>
<dbReference type="EMBL" id="VCAU01000007">
    <property type="protein sequence ID" value="KAF9893655.1"/>
    <property type="molecule type" value="Genomic_DNA"/>
</dbReference>
<dbReference type="GO" id="GO:0009893">
    <property type="term" value="P:positive regulation of metabolic process"/>
    <property type="evidence" value="ECO:0007669"/>
    <property type="project" value="UniProtKB-ARBA"/>
</dbReference>
<reference evidence="7" key="1">
    <citation type="journal article" date="2019" name="Beilstein J. Org. Chem.">
        <title>Nanangenines: drimane sesquiterpenoids as the dominant metabolite cohort of a novel Australian fungus, Aspergillus nanangensis.</title>
        <authorList>
            <person name="Lacey H.J."/>
            <person name="Gilchrist C.L.M."/>
            <person name="Crombie A."/>
            <person name="Kalaitzis J.A."/>
            <person name="Vuong D."/>
            <person name="Rutledge P.J."/>
            <person name="Turner P."/>
            <person name="Pitt J.I."/>
            <person name="Lacey E."/>
            <person name="Chooi Y.H."/>
            <person name="Piggott A.M."/>
        </authorList>
    </citation>
    <scope>NUCLEOTIDE SEQUENCE</scope>
    <source>
        <strain evidence="7">MST-FP2251</strain>
    </source>
</reference>
<dbReference type="InterPro" id="IPR001138">
    <property type="entry name" value="Zn2Cys6_DnaBD"/>
</dbReference>
<dbReference type="GO" id="GO:0008270">
    <property type="term" value="F:zinc ion binding"/>
    <property type="evidence" value="ECO:0007669"/>
    <property type="project" value="InterPro"/>
</dbReference>
<sequence>MNEDRSCNPPNPLPKSVKVRSTCNACQQAKIRCSHEKPSCRRCQKQNIPCIYSMSRRLGRPAKKRDPQQDNNPQQSYRDDLGHHHHHLHSPTRKPRGPKKKPKITDGASTLEKPRGKGGGGGGGGQGEGSSDRMMLDPAAFDEAMVDELSTDAGVHGSSFLSAGKESPLPASDTFDLSTDSWLQDFMSGQAPEFSQDRTVLDALGISNSRSSGDSMFASASSSGLKDVSGFSRSTFPVTMFTTTTTHDQSSPTGGYYSTTTGNALHIASDPGVETGEGGGLSEATLSYTDYLKRDVLAFSQPLQTSMETFPSRPALAENNNPGAASARAGSEYDSTKSNTTALSQTFARQYQCQCHEQTVRELIKVNICACRIGSTVTIDSILSCQRLLQQLADTILQCGVCSKTGVNLLMVVVVSIDSLVSALETIISVENGLMEGLFSEFHDHHLHDYRQDLAAASSSSSNGRRYKGGGFHFKAQVESCPLLVGGFCVAADEKFSFVIQVLHSRLSGLLSTIRRIRLCARDILDIPASRGKLVMVMETDRRLQLIMWKMKMLARK</sequence>
<dbReference type="PANTHER" id="PTHR31069:SF26">
    <property type="entry name" value="ZN(2)-C6 FUNGAL-TYPE DOMAIN-CONTAINING PROTEIN"/>
    <property type="match status" value="1"/>
</dbReference>
<keyword evidence="3" id="KW-0804">Transcription</keyword>
<feature type="compositionally biased region" description="Basic residues" evidence="5">
    <location>
        <begin position="83"/>
        <end position="102"/>
    </location>
</feature>
<organism evidence="7 8">
    <name type="scientific">Aspergillus nanangensis</name>
    <dbReference type="NCBI Taxonomy" id="2582783"/>
    <lineage>
        <taxon>Eukaryota</taxon>
        <taxon>Fungi</taxon>
        <taxon>Dikarya</taxon>
        <taxon>Ascomycota</taxon>
        <taxon>Pezizomycotina</taxon>
        <taxon>Eurotiomycetes</taxon>
        <taxon>Eurotiomycetidae</taxon>
        <taxon>Eurotiales</taxon>
        <taxon>Aspergillaceae</taxon>
        <taxon>Aspergillus</taxon>
        <taxon>Aspergillus subgen. Circumdati</taxon>
    </lineage>
</organism>
<dbReference type="GO" id="GO:0003677">
    <property type="term" value="F:DNA binding"/>
    <property type="evidence" value="ECO:0007669"/>
    <property type="project" value="UniProtKB-KW"/>
</dbReference>
<gene>
    <name evidence="7" type="ORF">FE257_010967</name>
</gene>
<evidence type="ECO:0000313" key="8">
    <source>
        <dbReference type="Proteomes" id="UP001194746"/>
    </source>
</evidence>
<dbReference type="GO" id="GO:0000981">
    <property type="term" value="F:DNA-binding transcription factor activity, RNA polymerase II-specific"/>
    <property type="evidence" value="ECO:0007669"/>
    <property type="project" value="InterPro"/>
</dbReference>
<protein>
    <recommendedName>
        <fullName evidence="6">Zn(2)-C6 fungal-type domain-containing protein</fullName>
    </recommendedName>
</protein>
<keyword evidence="2" id="KW-0238">DNA-binding</keyword>
<feature type="domain" description="Zn(2)-C6 fungal-type" evidence="6">
    <location>
        <begin position="22"/>
        <end position="52"/>
    </location>
</feature>
<dbReference type="SUPFAM" id="SSF57701">
    <property type="entry name" value="Zn2/Cys6 DNA-binding domain"/>
    <property type="match status" value="1"/>
</dbReference>
<reference evidence="7" key="2">
    <citation type="submission" date="2020-02" db="EMBL/GenBank/DDBJ databases">
        <authorList>
            <person name="Gilchrist C.L.M."/>
            <person name="Chooi Y.-H."/>
        </authorList>
    </citation>
    <scope>NUCLEOTIDE SEQUENCE</scope>
    <source>
        <strain evidence="7">MST-FP2251</strain>
    </source>
</reference>
<dbReference type="Gene3D" id="4.10.240.10">
    <property type="entry name" value="Zn(2)-C6 fungal-type DNA-binding domain"/>
    <property type="match status" value="1"/>
</dbReference>
<evidence type="ECO:0000256" key="2">
    <source>
        <dbReference type="ARBA" id="ARBA00023125"/>
    </source>
</evidence>
<keyword evidence="8" id="KW-1185">Reference proteome</keyword>
<evidence type="ECO:0000313" key="7">
    <source>
        <dbReference type="EMBL" id="KAF9893655.1"/>
    </source>
</evidence>
<dbReference type="InterPro" id="IPR050675">
    <property type="entry name" value="OAF3"/>
</dbReference>